<dbReference type="InterPro" id="IPR008605">
    <property type="entry name" value="ECM1"/>
</dbReference>
<dbReference type="GO" id="GO:0005615">
    <property type="term" value="C:extracellular space"/>
    <property type="evidence" value="ECO:0007669"/>
    <property type="project" value="InterPro"/>
</dbReference>
<dbReference type="OrthoDB" id="9889855at2759"/>
<name>A0A2D0REH6_ICTPU</name>
<dbReference type="AlphaFoldDB" id="A0A2D0REH6"/>
<dbReference type="PANTHER" id="PTHR16776:SF3">
    <property type="entry name" value="EXTRACELLULAR MATRIX PROTEIN 1"/>
    <property type="match status" value="1"/>
</dbReference>
<accession>A0A2D0REH6</accession>
<dbReference type="Proteomes" id="UP000221080">
    <property type="component" value="Chromosome 1"/>
</dbReference>
<gene>
    <name evidence="5" type="primary">ecm1b</name>
</gene>
<dbReference type="KEGG" id="ipu:108268456"/>
<evidence type="ECO:0000313" key="4">
    <source>
        <dbReference type="Proteomes" id="UP000221080"/>
    </source>
</evidence>
<dbReference type="GO" id="GO:0007165">
    <property type="term" value="P:signal transduction"/>
    <property type="evidence" value="ECO:0007669"/>
    <property type="project" value="InterPro"/>
</dbReference>
<dbReference type="PANTHER" id="PTHR16776">
    <property type="entry name" value="EXTRACELLULAR MATRIX PROTEIN 1"/>
    <property type="match status" value="1"/>
</dbReference>
<comment type="subcellular location">
    <subcellularLocation>
        <location evidence="1">Secreted</location>
    </subcellularLocation>
</comment>
<evidence type="ECO:0000256" key="2">
    <source>
        <dbReference type="ARBA" id="ARBA00022525"/>
    </source>
</evidence>
<protein>
    <submittedName>
        <fullName evidence="5">Extracellular matrix protein 1 isoform X1</fullName>
    </submittedName>
</protein>
<dbReference type="InterPro" id="IPR020858">
    <property type="entry name" value="Serum_albumin-like"/>
</dbReference>
<proteinExistence type="predicted"/>
<evidence type="ECO:0000313" key="5">
    <source>
        <dbReference type="RefSeq" id="XP_017328944.1"/>
    </source>
</evidence>
<dbReference type="CTD" id="100332249"/>
<dbReference type="Pfam" id="PF05782">
    <property type="entry name" value="ECM1"/>
    <property type="match status" value="3"/>
</dbReference>
<dbReference type="Gene3D" id="1.10.246.10">
    <property type="match status" value="4"/>
</dbReference>
<dbReference type="SUPFAM" id="SSF48552">
    <property type="entry name" value="Serum albumin-like"/>
    <property type="match status" value="4"/>
</dbReference>
<organism evidence="4 5">
    <name type="scientific">Ictalurus punctatus</name>
    <name type="common">Channel catfish</name>
    <name type="synonym">Silurus punctatus</name>
    <dbReference type="NCBI Taxonomy" id="7998"/>
    <lineage>
        <taxon>Eukaryota</taxon>
        <taxon>Metazoa</taxon>
        <taxon>Chordata</taxon>
        <taxon>Craniata</taxon>
        <taxon>Vertebrata</taxon>
        <taxon>Euteleostomi</taxon>
        <taxon>Actinopterygii</taxon>
        <taxon>Neopterygii</taxon>
        <taxon>Teleostei</taxon>
        <taxon>Ostariophysi</taxon>
        <taxon>Siluriformes</taxon>
        <taxon>Ictaluridae</taxon>
        <taxon>Ictalurus</taxon>
    </lineage>
</organism>
<sequence length="669" mass="76212">MVERLKESQVDDNLQNRPWINSTRQHCTDSFTTVWVNSSPEMAVQREILPIELLEMLKQGSLASHPIVKQQGPHIKPYSMDPSIPFPLACPTMDNILAICQYSNLRPRYTKDMLPKSGFDHLRRQARAVNQLESWFTLCCSNGTQDEELTLCCAKQAWEKSLSTFCEEEFQIKTSHYHCCKRHRPEIWDCFEEEAPDPLYQTKIAGHEVATTLSSTIQGFDFNPSNCQKTSVSEIAPRLEMVPEPPPHGGMEQRLVIPGGIGFPHHVSSPRSRKPSILFPLARPDTTNILAICQYSNQRPRHPKETLPRSGSGYLHRQANAVNQLESWYTVCCANGTQDFDQTLCCAQQAWEKSLSAFCEMEFRVKTTHYHCCRERGLARLDCFEEHAPDKSYQPSGHEVLTMLPVTIQGFDFDPNSCQKTSISGVAYRPLTERTIKTEHISFPPGRPNSSNIEPICAWHMYRPRYLTNCLPRTGFDWLAHQVKAINGLEKSFRQCCKKNKDVHACAEGKWKKMVDGFCKDERKLQVNQFECCKKQRGEEQYTCFSTAAPNPDYMIRQTQVPVEDTPRLDMFCNVYTALKKMKHLPFNVDEMAEKCCILDANEGVKCLQIQLKNLSDDACKADDPSLAQVKPKCCKKTAVVRSKCLTKLLLNNIAKAKRAGKKICPINS</sequence>
<evidence type="ECO:0000256" key="1">
    <source>
        <dbReference type="ARBA" id="ARBA00004613"/>
    </source>
</evidence>
<reference evidence="4" key="1">
    <citation type="journal article" date="2016" name="Nat. Commun.">
        <title>The channel catfish genome sequence provides insights into the evolution of scale formation in teleosts.</title>
        <authorList>
            <person name="Liu Z."/>
            <person name="Liu S."/>
            <person name="Yao J."/>
            <person name="Bao L."/>
            <person name="Zhang J."/>
            <person name="Li Y."/>
            <person name="Jiang C."/>
            <person name="Sun L."/>
            <person name="Wang R."/>
            <person name="Zhang Y."/>
            <person name="Zhou T."/>
            <person name="Zeng Q."/>
            <person name="Fu Q."/>
            <person name="Gao S."/>
            <person name="Li N."/>
            <person name="Koren S."/>
            <person name="Jiang Y."/>
            <person name="Zimin A."/>
            <person name="Xu P."/>
            <person name="Phillippy A.M."/>
            <person name="Geng X."/>
            <person name="Song L."/>
            <person name="Sun F."/>
            <person name="Li C."/>
            <person name="Wang X."/>
            <person name="Chen A."/>
            <person name="Jin Y."/>
            <person name="Yuan Z."/>
            <person name="Yang Y."/>
            <person name="Tan S."/>
            <person name="Peatman E."/>
            <person name="Lu J."/>
            <person name="Qin Z."/>
            <person name="Dunham R."/>
            <person name="Li Z."/>
            <person name="Sonstegard T."/>
            <person name="Feng J."/>
            <person name="Danzmann R.G."/>
            <person name="Schroeder S."/>
            <person name="Scheffler B."/>
            <person name="Duke M.V."/>
            <person name="Ballard L."/>
            <person name="Kucuktas H."/>
            <person name="Kaltenboeck L."/>
            <person name="Liu H."/>
            <person name="Armbruster J."/>
            <person name="Xie Y."/>
            <person name="Kirby M.L."/>
            <person name="Tian Y."/>
            <person name="Flanagan M.E."/>
            <person name="Mu W."/>
            <person name="Waldbieser G.C."/>
        </authorList>
    </citation>
    <scope>NUCLEOTIDE SEQUENCE [LARGE SCALE GENOMIC DNA]</scope>
    <source>
        <strain evidence="4">SDA103</strain>
    </source>
</reference>
<keyword evidence="3" id="KW-0677">Repeat</keyword>
<keyword evidence="4" id="KW-1185">Reference proteome</keyword>
<keyword evidence="2" id="KW-0964">Secreted</keyword>
<dbReference type="RefSeq" id="XP_017328944.1">
    <property type="nucleotide sequence ID" value="XM_017473455.2"/>
</dbReference>
<evidence type="ECO:0000256" key="3">
    <source>
        <dbReference type="ARBA" id="ARBA00022737"/>
    </source>
</evidence>
<dbReference type="GeneID" id="108268456"/>
<reference evidence="5" key="2">
    <citation type="submission" date="2025-08" db="UniProtKB">
        <authorList>
            <consortium name="RefSeq"/>
        </authorList>
    </citation>
    <scope>IDENTIFICATION</scope>
    <source>
        <tissue evidence="5">Blood</tissue>
    </source>
</reference>
<dbReference type="GO" id="GO:0030500">
    <property type="term" value="P:regulation of bone mineralization"/>
    <property type="evidence" value="ECO:0007669"/>
    <property type="project" value="TreeGrafter"/>
</dbReference>